<protein>
    <submittedName>
        <fullName evidence="2">Uncharacterized protein</fullName>
    </submittedName>
</protein>
<organism evidence="2 3">
    <name type="scientific">Oculimacula yallundae</name>
    <dbReference type="NCBI Taxonomy" id="86028"/>
    <lineage>
        <taxon>Eukaryota</taxon>
        <taxon>Fungi</taxon>
        <taxon>Dikarya</taxon>
        <taxon>Ascomycota</taxon>
        <taxon>Pezizomycotina</taxon>
        <taxon>Leotiomycetes</taxon>
        <taxon>Helotiales</taxon>
        <taxon>Ploettnerulaceae</taxon>
        <taxon>Oculimacula</taxon>
    </lineage>
</organism>
<dbReference type="Proteomes" id="UP001595075">
    <property type="component" value="Unassembled WGS sequence"/>
</dbReference>
<keyword evidence="3" id="KW-1185">Reference proteome</keyword>
<feature type="region of interest" description="Disordered" evidence="1">
    <location>
        <begin position="1"/>
        <end position="68"/>
    </location>
</feature>
<feature type="compositionally biased region" description="Low complexity" evidence="1">
    <location>
        <begin position="1"/>
        <end position="13"/>
    </location>
</feature>
<evidence type="ECO:0000256" key="1">
    <source>
        <dbReference type="SAM" id="MobiDB-lite"/>
    </source>
</evidence>
<dbReference type="EMBL" id="JAZHXI010000012">
    <property type="protein sequence ID" value="KAL2065285.1"/>
    <property type="molecule type" value="Genomic_DNA"/>
</dbReference>
<name>A0ABR4C5U8_9HELO</name>
<evidence type="ECO:0000313" key="3">
    <source>
        <dbReference type="Proteomes" id="UP001595075"/>
    </source>
</evidence>
<comment type="caution">
    <text evidence="2">The sequence shown here is derived from an EMBL/GenBank/DDBJ whole genome shotgun (WGS) entry which is preliminary data.</text>
</comment>
<sequence>MTTHTSSFTHQTTVNTLRHTPKHPSQPLLAPPPPIHTQSQETQSPYPPPPPPPLPPHAHAPGPYGSDNILRIRAQIHGRLEIVYIPDLQKETGNA</sequence>
<gene>
    <name evidence="2" type="ORF">VTL71DRAFT_2954</name>
</gene>
<proteinExistence type="predicted"/>
<accession>A0ABR4C5U8</accession>
<feature type="compositionally biased region" description="Pro residues" evidence="1">
    <location>
        <begin position="45"/>
        <end position="58"/>
    </location>
</feature>
<reference evidence="2 3" key="1">
    <citation type="journal article" date="2024" name="Commun. Biol.">
        <title>Comparative genomic analysis of thermophilic fungi reveals convergent evolutionary adaptations and gene losses.</title>
        <authorList>
            <person name="Steindorff A.S."/>
            <person name="Aguilar-Pontes M.V."/>
            <person name="Robinson A.J."/>
            <person name="Andreopoulos B."/>
            <person name="LaButti K."/>
            <person name="Kuo A."/>
            <person name="Mondo S."/>
            <person name="Riley R."/>
            <person name="Otillar R."/>
            <person name="Haridas S."/>
            <person name="Lipzen A."/>
            <person name="Grimwood J."/>
            <person name="Schmutz J."/>
            <person name="Clum A."/>
            <person name="Reid I.D."/>
            <person name="Moisan M.C."/>
            <person name="Butler G."/>
            <person name="Nguyen T.T.M."/>
            <person name="Dewar K."/>
            <person name="Conant G."/>
            <person name="Drula E."/>
            <person name="Henrissat B."/>
            <person name="Hansel C."/>
            <person name="Singer S."/>
            <person name="Hutchinson M.I."/>
            <person name="de Vries R.P."/>
            <person name="Natvig D.O."/>
            <person name="Powell A.J."/>
            <person name="Tsang A."/>
            <person name="Grigoriev I.V."/>
        </authorList>
    </citation>
    <scope>NUCLEOTIDE SEQUENCE [LARGE SCALE GENOMIC DNA]</scope>
    <source>
        <strain evidence="2 3">CBS 494.80</strain>
    </source>
</reference>
<evidence type="ECO:0000313" key="2">
    <source>
        <dbReference type="EMBL" id="KAL2065285.1"/>
    </source>
</evidence>